<feature type="transmembrane region" description="Helical" evidence="1">
    <location>
        <begin position="12"/>
        <end position="38"/>
    </location>
</feature>
<dbReference type="InterPro" id="IPR055644">
    <property type="entry name" value="DUF7220"/>
</dbReference>
<gene>
    <name evidence="2" type="ORF">UFOVP7_20</name>
</gene>
<reference evidence="2" key="1">
    <citation type="submission" date="2020-04" db="EMBL/GenBank/DDBJ databases">
        <authorList>
            <person name="Chiriac C."/>
            <person name="Salcher M."/>
            <person name="Ghai R."/>
            <person name="Kavagutti S V."/>
        </authorList>
    </citation>
    <scope>NUCLEOTIDE SEQUENCE</scope>
</reference>
<name>A0A6J5KHM8_9CAUD</name>
<keyword evidence="1" id="KW-0472">Membrane</keyword>
<dbReference type="Pfam" id="PF23858">
    <property type="entry name" value="DUF7220"/>
    <property type="match status" value="1"/>
</dbReference>
<accession>A0A6J5KHM8</accession>
<feature type="transmembrane region" description="Helical" evidence="1">
    <location>
        <begin position="44"/>
        <end position="61"/>
    </location>
</feature>
<sequence>MRQSRLGSLIEVSINIAIGFWINYFANLVIFPYFGFHISLTENLWMGVIYTFISVIRSYIIRRWFEQRIHNAALKLARES</sequence>
<proteinExistence type="predicted"/>
<evidence type="ECO:0000256" key="1">
    <source>
        <dbReference type="SAM" id="Phobius"/>
    </source>
</evidence>
<keyword evidence="1" id="KW-0812">Transmembrane</keyword>
<organism evidence="2">
    <name type="scientific">uncultured Caudovirales phage</name>
    <dbReference type="NCBI Taxonomy" id="2100421"/>
    <lineage>
        <taxon>Viruses</taxon>
        <taxon>Duplodnaviria</taxon>
        <taxon>Heunggongvirae</taxon>
        <taxon>Uroviricota</taxon>
        <taxon>Caudoviricetes</taxon>
        <taxon>Peduoviridae</taxon>
        <taxon>Maltschvirus</taxon>
        <taxon>Maltschvirus maltsch</taxon>
    </lineage>
</organism>
<dbReference type="EMBL" id="LR796141">
    <property type="protein sequence ID" value="CAB4121031.1"/>
    <property type="molecule type" value="Genomic_DNA"/>
</dbReference>
<protein>
    <submittedName>
        <fullName evidence="2">Uncharacterized protein</fullName>
    </submittedName>
</protein>
<evidence type="ECO:0000313" key="2">
    <source>
        <dbReference type="EMBL" id="CAB4121031.1"/>
    </source>
</evidence>
<keyword evidence="1" id="KW-1133">Transmembrane helix</keyword>